<gene>
    <name evidence="3" type="ORF">QYS62_010329</name>
</gene>
<dbReference type="EMBL" id="CP151265">
    <property type="protein sequence ID" value="WZH49137.1"/>
    <property type="molecule type" value="Genomic_DNA"/>
</dbReference>
<name>A0ABZ2X7R1_9HYPO</name>
<feature type="transmembrane region" description="Helical" evidence="2">
    <location>
        <begin position="65"/>
        <end position="84"/>
    </location>
</feature>
<proteinExistence type="predicted"/>
<dbReference type="Proteomes" id="UP001489902">
    <property type="component" value="Chromosome 6"/>
</dbReference>
<evidence type="ECO:0000313" key="3">
    <source>
        <dbReference type="EMBL" id="WZH49137.1"/>
    </source>
</evidence>
<evidence type="ECO:0000256" key="1">
    <source>
        <dbReference type="SAM" id="MobiDB-lite"/>
    </source>
</evidence>
<keyword evidence="2" id="KW-0812">Transmembrane</keyword>
<feature type="region of interest" description="Disordered" evidence="1">
    <location>
        <begin position="38"/>
        <end position="57"/>
    </location>
</feature>
<organism evidence="3 4">
    <name type="scientific">Fusarium acuminatum</name>
    <dbReference type="NCBI Taxonomy" id="5515"/>
    <lineage>
        <taxon>Eukaryota</taxon>
        <taxon>Fungi</taxon>
        <taxon>Dikarya</taxon>
        <taxon>Ascomycota</taxon>
        <taxon>Pezizomycotina</taxon>
        <taxon>Sordariomycetes</taxon>
        <taxon>Hypocreomycetidae</taxon>
        <taxon>Hypocreales</taxon>
        <taxon>Nectriaceae</taxon>
        <taxon>Fusarium</taxon>
        <taxon>Fusarium tricinctum species complex</taxon>
    </lineage>
</organism>
<keyword evidence="4" id="KW-1185">Reference proteome</keyword>
<feature type="region of interest" description="Disordered" evidence="1">
    <location>
        <begin position="95"/>
        <end position="146"/>
    </location>
</feature>
<sequence length="174" mass="19229">MASRISRRFLSTTARRFQEHQKAELKKESRRNPEILVRHNASAHPSTFTPGQNNEPGRRTNKFSVVLWFALLAELVTILVWRPIDVAVMKQLLTSSTSGRSPTGATSESPVSIATHPWESGSSSSGKYQYHPGGDPNQAPKDAPSALNVVVVPNVTLPAELHDKYNKWGKDGYP</sequence>
<feature type="compositionally biased region" description="Polar residues" evidence="1">
    <location>
        <begin position="95"/>
        <end position="112"/>
    </location>
</feature>
<dbReference type="PANTHER" id="PTHR40466">
    <property type="entry name" value="EXPRESSED PROTEIN"/>
    <property type="match status" value="1"/>
</dbReference>
<evidence type="ECO:0000313" key="4">
    <source>
        <dbReference type="Proteomes" id="UP001489902"/>
    </source>
</evidence>
<evidence type="ECO:0000256" key="2">
    <source>
        <dbReference type="SAM" id="Phobius"/>
    </source>
</evidence>
<dbReference type="InterPro" id="IPR039965">
    <property type="entry name" value="C3H7.08c"/>
</dbReference>
<keyword evidence="2" id="KW-1133">Transmembrane helix</keyword>
<reference evidence="3 4" key="1">
    <citation type="submission" date="2024-04" db="EMBL/GenBank/DDBJ databases">
        <title>Complete genome sequence of Fusarium acuminatum.</title>
        <authorList>
            <person name="Lan B."/>
        </authorList>
    </citation>
    <scope>NUCLEOTIDE SEQUENCE [LARGE SCALE GENOMIC DNA]</scope>
    <source>
        <strain evidence="3">1A</strain>
    </source>
</reference>
<feature type="compositionally biased region" description="Polar residues" evidence="1">
    <location>
        <begin position="43"/>
        <end position="55"/>
    </location>
</feature>
<keyword evidence="2" id="KW-0472">Membrane</keyword>
<protein>
    <submittedName>
        <fullName evidence="3">Uncharacterized protein</fullName>
    </submittedName>
</protein>
<dbReference type="PANTHER" id="PTHR40466:SF1">
    <property type="entry name" value="FUNGAL PROTEIN"/>
    <property type="match status" value="1"/>
</dbReference>
<accession>A0ABZ2X7R1</accession>